<proteinExistence type="predicted"/>
<keyword evidence="2" id="KW-1185">Reference proteome</keyword>
<evidence type="ECO:0000313" key="1">
    <source>
        <dbReference type="EMBL" id="AWK15601.1"/>
    </source>
</evidence>
<name>A0A2U8I8W5_9GAMM</name>
<gene>
    <name evidence="1" type="ORF">CCS41_14365</name>
</gene>
<organism evidence="1 2">
    <name type="scientific">Candidatus Fukatsuia symbiotica</name>
    <dbReference type="NCBI Taxonomy" id="1878942"/>
    <lineage>
        <taxon>Bacteria</taxon>
        <taxon>Pseudomonadati</taxon>
        <taxon>Pseudomonadota</taxon>
        <taxon>Gammaproteobacteria</taxon>
        <taxon>Enterobacterales</taxon>
        <taxon>Yersiniaceae</taxon>
        <taxon>Candidatus Fukatsuia</taxon>
    </lineage>
</organism>
<accession>A0A2U8I8W5</accession>
<dbReference type="KEGG" id="fsm:CCS41_14365"/>
<dbReference type="AlphaFoldDB" id="A0A2U8I8W5"/>
<sequence length="101" mass="11258">MKLKKSPKLNNINTSKTLKSFVSEASMRPVSGTIITRVNFPLTDDDIALFDRFSDEASSRRVSVLRASLAALERLDEDSRNQLIRQAEIASPKPGRPSVKK</sequence>
<evidence type="ECO:0008006" key="3">
    <source>
        <dbReference type="Google" id="ProtNLM"/>
    </source>
</evidence>
<dbReference type="Proteomes" id="UP000261875">
    <property type="component" value="Plasmid p5D_Fsymbiotica-2"/>
</dbReference>
<dbReference type="EMBL" id="CP021661">
    <property type="protein sequence ID" value="AWK15601.1"/>
    <property type="molecule type" value="Genomic_DNA"/>
</dbReference>
<protein>
    <recommendedName>
        <fullName evidence="3">CopG family transcriptional regulator</fullName>
    </recommendedName>
</protein>
<reference evidence="1 2" key="1">
    <citation type="submission" date="2017-05" db="EMBL/GenBank/DDBJ databases">
        <title>Genome sequence of Candidatus Fukatsuia symbiotica and Candidatus Hamiltonella defensa from Acyrthosiphon pisum strain 5D.</title>
        <authorList>
            <person name="Patel V.A."/>
            <person name="Chevignon G."/>
            <person name="Russell J.A."/>
            <person name="Oliver K.M."/>
        </authorList>
    </citation>
    <scope>NUCLEOTIDE SEQUENCE [LARGE SCALE GENOMIC DNA]</scope>
    <source>
        <strain evidence="1 2">5D</strain>
        <plasmid evidence="1 2">p5D_Fsymbiotica-2</plasmid>
    </source>
</reference>
<geneLocation type="plasmid" evidence="1 2">
    <name>p5D_Fsymbiotica-2</name>
</geneLocation>
<evidence type="ECO:0000313" key="2">
    <source>
        <dbReference type="Proteomes" id="UP000261875"/>
    </source>
</evidence>
<keyword evidence="1" id="KW-0614">Plasmid</keyword>
<dbReference type="OrthoDB" id="6637183at2"/>
<dbReference type="RefSeq" id="WP_119797907.1">
    <property type="nucleotide sequence ID" value="NZ_CP021661.1"/>
</dbReference>